<gene>
    <name evidence="1" type="ORF">BJX67DRAFT_81661</name>
</gene>
<evidence type="ECO:0000313" key="1">
    <source>
        <dbReference type="EMBL" id="KAL2867295.1"/>
    </source>
</evidence>
<proteinExistence type="predicted"/>
<dbReference type="EMBL" id="JBFXLQ010000019">
    <property type="protein sequence ID" value="KAL2867295.1"/>
    <property type="molecule type" value="Genomic_DNA"/>
</dbReference>
<name>A0ABR4LRY6_9EURO</name>
<sequence length="181" mass="20688">MPSLWACRYSDVVKKLSFAGPECHGHCILYWDIGARLGIIYAVFLFKVTKREQEENPTMLLYQIQMPERPLDESASASHLRLNITIPRLHLCSLIFVPLSHMLGLEQLREVFQILVALDQLHRLTTSFKLYLLLPFQASQESIQDTLYQCIVFHNELLRLLLFGDLTKTPGQLFAPSSTGG</sequence>
<dbReference type="RefSeq" id="XP_070886274.1">
    <property type="nucleotide sequence ID" value="XM_071035503.1"/>
</dbReference>
<accession>A0ABR4LRY6</accession>
<dbReference type="Proteomes" id="UP001610432">
    <property type="component" value="Unassembled WGS sequence"/>
</dbReference>
<protein>
    <submittedName>
        <fullName evidence="1">Uncharacterized protein</fullName>
    </submittedName>
</protein>
<organism evidence="1 2">
    <name type="scientific">Aspergillus lucknowensis</name>
    <dbReference type="NCBI Taxonomy" id="176173"/>
    <lineage>
        <taxon>Eukaryota</taxon>
        <taxon>Fungi</taxon>
        <taxon>Dikarya</taxon>
        <taxon>Ascomycota</taxon>
        <taxon>Pezizomycotina</taxon>
        <taxon>Eurotiomycetes</taxon>
        <taxon>Eurotiomycetidae</taxon>
        <taxon>Eurotiales</taxon>
        <taxon>Aspergillaceae</taxon>
        <taxon>Aspergillus</taxon>
        <taxon>Aspergillus subgen. Nidulantes</taxon>
    </lineage>
</organism>
<reference evidence="1 2" key="1">
    <citation type="submission" date="2024-07" db="EMBL/GenBank/DDBJ databases">
        <title>Section-level genome sequencing and comparative genomics of Aspergillus sections Usti and Cavernicolus.</title>
        <authorList>
            <consortium name="Lawrence Berkeley National Laboratory"/>
            <person name="Nybo J.L."/>
            <person name="Vesth T.C."/>
            <person name="Theobald S."/>
            <person name="Frisvad J.C."/>
            <person name="Larsen T.O."/>
            <person name="Kjaerboelling I."/>
            <person name="Rothschild-Mancinelli K."/>
            <person name="Lyhne E.K."/>
            <person name="Kogle M.E."/>
            <person name="Barry K."/>
            <person name="Clum A."/>
            <person name="Na H."/>
            <person name="Ledsgaard L."/>
            <person name="Lin J."/>
            <person name="Lipzen A."/>
            <person name="Kuo A."/>
            <person name="Riley R."/>
            <person name="Mondo S."/>
            <person name="Labutti K."/>
            <person name="Haridas S."/>
            <person name="Pangalinan J."/>
            <person name="Salamov A.A."/>
            <person name="Simmons B.A."/>
            <person name="Magnuson J.K."/>
            <person name="Chen J."/>
            <person name="Drula E."/>
            <person name="Henrissat B."/>
            <person name="Wiebenga A."/>
            <person name="Lubbers R.J."/>
            <person name="Gomes A.C."/>
            <person name="Macurrencykelacurrency M.R."/>
            <person name="Stajich J."/>
            <person name="Grigoriev I.V."/>
            <person name="Mortensen U.H."/>
            <person name="De Vries R.P."/>
            <person name="Baker S.E."/>
            <person name="Andersen M.R."/>
        </authorList>
    </citation>
    <scope>NUCLEOTIDE SEQUENCE [LARGE SCALE GENOMIC DNA]</scope>
    <source>
        <strain evidence="1 2">CBS 449.75</strain>
    </source>
</reference>
<dbReference type="GeneID" id="98150575"/>
<evidence type="ECO:0000313" key="2">
    <source>
        <dbReference type="Proteomes" id="UP001610432"/>
    </source>
</evidence>
<comment type="caution">
    <text evidence="1">The sequence shown here is derived from an EMBL/GenBank/DDBJ whole genome shotgun (WGS) entry which is preliminary data.</text>
</comment>
<keyword evidence="2" id="KW-1185">Reference proteome</keyword>